<gene>
    <name evidence="1" type="ORF">S06H3_66972</name>
</gene>
<evidence type="ECO:0000313" key="1">
    <source>
        <dbReference type="EMBL" id="GAI62279.1"/>
    </source>
</evidence>
<organism evidence="1">
    <name type="scientific">marine sediment metagenome</name>
    <dbReference type="NCBI Taxonomy" id="412755"/>
    <lineage>
        <taxon>unclassified sequences</taxon>
        <taxon>metagenomes</taxon>
        <taxon>ecological metagenomes</taxon>
    </lineage>
</organism>
<comment type="caution">
    <text evidence="1">The sequence shown here is derived from an EMBL/GenBank/DDBJ whole genome shotgun (WGS) entry which is preliminary data.</text>
</comment>
<feature type="non-terminal residue" evidence="1">
    <location>
        <position position="1"/>
    </location>
</feature>
<dbReference type="EMBL" id="BARV01046006">
    <property type="protein sequence ID" value="GAI62279.1"/>
    <property type="molecule type" value="Genomic_DNA"/>
</dbReference>
<sequence length="40" mass="4193">GAKHAIAVNSCTAALYLSLGMLDLEPEDEVITSPLTYPST</sequence>
<dbReference type="Pfam" id="PF01041">
    <property type="entry name" value="DegT_DnrJ_EryC1"/>
    <property type="match status" value="1"/>
</dbReference>
<accession>X1S392</accession>
<dbReference type="SUPFAM" id="SSF53383">
    <property type="entry name" value="PLP-dependent transferases"/>
    <property type="match status" value="1"/>
</dbReference>
<name>X1S392_9ZZZZ</name>
<feature type="non-terminal residue" evidence="1">
    <location>
        <position position="40"/>
    </location>
</feature>
<dbReference type="InterPro" id="IPR015424">
    <property type="entry name" value="PyrdxlP-dep_Trfase"/>
</dbReference>
<dbReference type="AlphaFoldDB" id="X1S392"/>
<reference evidence="1" key="1">
    <citation type="journal article" date="2014" name="Front. Microbiol.">
        <title>High frequency of phylogenetically diverse reductive dehalogenase-homologous genes in deep subseafloor sedimentary metagenomes.</title>
        <authorList>
            <person name="Kawai M."/>
            <person name="Futagami T."/>
            <person name="Toyoda A."/>
            <person name="Takaki Y."/>
            <person name="Nishi S."/>
            <person name="Hori S."/>
            <person name="Arai W."/>
            <person name="Tsubouchi T."/>
            <person name="Morono Y."/>
            <person name="Uchiyama I."/>
            <person name="Ito T."/>
            <person name="Fujiyama A."/>
            <person name="Inagaki F."/>
            <person name="Takami H."/>
        </authorList>
    </citation>
    <scope>NUCLEOTIDE SEQUENCE</scope>
    <source>
        <strain evidence="1">Expedition CK06-06</strain>
    </source>
</reference>
<proteinExistence type="predicted"/>
<dbReference type="InterPro" id="IPR000653">
    <property type="entry name" value="DegT/StrS_aminotransferase"/>
</dbReference>
<evidence type="ECO:0008006" key="2">
    <source>
        <dbReference type="Google" id="ProtNLM"/>
    </source>
</evidence>
<dbReference type="InterPro" id="IPR015421">
    <property type="entry name" value="PyrdxlP-dep_Trfase_major"/>
</dbReference>
<protein>
    <recommendedName>
        <fullName evidence="2">DegT/DnrJ/EryC1/StrS aminotransferase</fullName>
    </recommendedName>
</protein>
<dbReference type="Gene3D" id="3.40.640.10">
    <property type="entry name" value="Type I PLP-dependent aspartate aminotransferase-like (Major domain)"/>
    <property type="match status" value="1"/>
</dbReference>